<comment type="caution">
    <text evidence="1">The sequence shown here is derived from an EMBL/GenBank/DDBJ whole genome shotgun (WGS) entry which is preliminary data.</text>
</comment>
<keyword evidence="2" id="KW-1185">Reference proteome</keyword>
<proteinExistence type="predicted"/>
<protein>
    <submittedName>
        <fullName evidence="1">Uncharacterized protein</fullName>
    </submittedName>
</protein>
<evidence type="ECO:0000313" key="1">
    <source>
        <dbReference type="EMBL" id="KAK3733573.1"/>
    </source>
</evidence>
<gene>
    <name evidence="1" type="ORF">RRG08_001302</name>
</gene>
<sequence>MLFLCLNPVSGSCLTTAVLIKREFRRIHPTENIHSGEQHTVFNSKSAITPSVTSGTCSHQHLLAVLNIRRDDITGMNLCPHDRECLWCPILQSTATNLDYFTEETNSHCVLGIVTEDCDRILAVIVYWTKEIVQSLQMIRFSEKSTGQDFTVDKKLLIMRIYIRQKLQRPCVLSRGLVSDSHCSLTVTTLASTLTDTDAF</sequence>
<dbReference type="EMBL" id="JAWDGP010006889">
    <property type="protein sequence ID" value="KAK3733573.1"/>
    <property type="molecule type" value="Genomic_DNA"/>
</dbReference>
<reference evidence="1" key="1">
    <citation type="journal article" date="2023" name="G3 (Bethesda)">
        <title>A reference genome for the long-term kleptoplast-retaining sea slug Elysia crispata morphotype clarki.</title>
        <authorList>
            <person name="Eastman K.E."/>
            <person name="Pendleton A.L."/>
            <person name="Shaikh M.A."/>
            <person name="Suttiyut T."/>
            <person name="Ogas R."/>
            <person name="Tomko P."/>
            <person name="Gavelis G."/>
            <person name="Widhalm J.R."/>
            <person name="Wisecaver J.H."/>
        </authorList>
    </citation>
    <scope>NUCLEOTIDE SEQUENCE</scope>
    <source>
        <strain evidence="1">ECLA1</strain>
    </source>
</reference>
<accession>A0AAE0Y676</accession>
<name>A0AAE0Y676_9GAST</name>
<evidence type="ECO:0000313" key="2">
    <source>
        <dbReference type="Proteomes" id="UP001283361"/>
    </source>
</evidence>
<organism evidence="1 2">
    <name type="scientific">Elysia crispata</name>
    <name type="common">lettuce slug</name>
    <dbReference type="NCBI Taxonomy" id="231223"/>
    <lineage>
        <taxon>Eukaryota</taxon>
        <taxon>Metazoa</taxon>
        <taxon>Spiralia</taxon>
        <taxon>Lophotrochozoa</taxon>
        <taxon>Mollusca</taxon>
        <taxon>Gastropoda</taxon>
        <taxon>Heterobranchia</taxon>
        <taxon>Euthyneura</taxon>
        <taxon>Panpulmonata</taxon>
        <taxon>Sacoglossa</taxon>
        <taxon>Placobranchoidea</taxon>
        <taxon>Plakobranchidae</taxon>
        <taxon>Elysia</taxon>
    </lineage>
</organism>
<dbReference type="Proteomes" id="UP001283361">
    <property type="component" value="Unassembled WGS sequence"/>
</dbReference>
<dbReference type="AlphaFoldDB" id="A0AAE0Y676"/>